<feature type="transmembrane region" description="Helical" evidence="6">
    <location>
        <begin position="141"/>
        <end position="168"/>
    </location>
</feature>
<organism evidence="8 9">
    <name type="scientific">Bacillus anthracis</name>
    <name type="common">anthrax bacterium</name>
    <dbReference type="NCBI Taxonomy" id="1392"/>
    <lineage>
        <taxon>Bacteria</taxon>
        <taxon>Bacillati</taxon>
        <taxon>Bacillota</taxon>
        <taxon>Bacilli</taxon>
        <taxon>Bacillales</taxon>
        <taxon>Bacillaceae</taxon>
        <taxon>Bacillus</taxon>
        <taxon>Bacillus cereus group</taxon>
    </lineage>
</organism>
<keyword evidence="4 6" id="KW-1133">Transmembrane helix</keyword>
<dbReference type="PATRIC" id="fig|1392.242.peg.1293"/>
<keyword evidence="2" id="KW-1003">Cell membrane</keyword>
<dbReference type="AlphaFoldDB" id="A0A0J1HUH6"/>
<evidence type="ECO:0000256" key="2">
    <source>
        <dbReference type="ARBA" id="ARBA00022475"/>
    </source>
</evidence>
<dbReference type="Proteomes" id="UP000035904">
    <property type="component" value="Unassembled WGS sequence"/>
</dbReference>
<protein>
    <submittedName>
        <fullName evidence="8">Permease</fullName>
    </submittedName>
</protein>
<evidence type="ECO:0000256" key="6">
    <source>
        <dbReference type="SAM" id="Phobius"/>
    </source>
</evidence>
<reference evidence="8 9" key="1">
    <citation type="submission" date="2015-05" db="EMBL/GenBank/DDBJ databases">
        <title>Whole genome sequence and identification of bacterial endophytes from Costus igneus.</title>
        <authorList>
            <person name="Lee Y.P."/>
            <person name="Gan H.M."/>
            <person name="Eng W."/>
            <person name="Wheatley M.S."/>
            <person name="Caraballo A."/>
            <person name="Polter S."/>
            <person name="Savka M.A."/>
            <person name="Hudson A.O."/>
        </authorList>
    </citation>
    <scope>NUCLEOTIDE SEQUENCE [LARGE SCALE GENOMIC DNA]</scope>
    <source>
        <strain evidence="8 9">RIT375</strain>
    </source>
</reference>
<evidence type="ECO:0000256" key="1">
    <source>
        <dbReference type="ARBA" id="ARBA00004651"/>
    </source>
</evidence>
<keyword evidence="3 6" id="KW-0812">Transmembrane</keyword>
<dbReference type="InterPro" id="IPR051449">
    <property type="entry name" value="ABC-2_transporter_component"/>
</dbReference>
<evidence type="ECO:0000256" key="4">
    <source>
        <dbReference type="ARBA" id="ARBA00022989"/>
    </source>
</evidence>
<sequence length="295" mass="34173">MKRTIKRKWTFLLLILLPIIFTFLVATQYQKISHLNLTTYAENKSMNINEMKKLKSLTEYYNYKTDYSEKIKTSVYKEFPTSKIELSNLEIQYASILTSTFNMIVSVAVFLSMINTLLFSRNQTDLTTERILLTAKNKFSYYLQVVGAITFVTIAQLVLMIILIIYFFKINFIISMRELSLLLLVYGLLIILVIGLGLILRKQTAKSSTGRLLVIIVALLLTILGGTLWPIAIMPEGLQAIAKILPTYWVTEVNSQVFYGLVRSGHEILIYFIALFSCIWLIFFMLTRMRNKYIW</sequence>
<name>A0A0J1HUH6_BACAN</name>
<proteinExistence type="predicted"/>
<evidence type="ECO:0000256" key="5">
    <source>
        <dbReference type="ARBA" id="ARBA00023136"/>
    </source>
</evidence>
<dbReference type="Pfam" id="PF12698">
    <property type="entry name" value="ABC2_membrane_3"/>
    <property type="match status" value="1"/>
</dbReference>
<feature type="transmembrane region" description="Helical" evidence="6">
    <location>
        <begin position="212"/>
        <end position="233"/>
    </location>
</feature>
<comment type="subcellular location">
    <subcellularLocation>
        <location evidence="1">Cell membrane</location>
        <topology evidence="1">Multi-pass membrane protein</topology>
    </subcellularLocation>
</comment>
<dbReference type="EMBL" id="LDPG01000012">
    <property type="protein sequence ID" value="KLV17346.1"/>
    <property type="molecule type" value="Genomic_DNA"/>
</dbReference>
<evidence type="ECO:0000313" key="8">
    <source>
        <dbReference type="EMBL" id="KLV17346.1"/>
    </source>
</evidence>
<evidence type="ECO:0000313" key="9">
    <source>
        <dbReference type="Proteomes" id="UP000035904"/>
    </source>
</evidence>
<keyword evidence="5 6" id="KW-0472">Membrane</keyword>
<dbReference type="PANTHER" id="PTHR30294">
    <property type="entry name" value="MEMBRANE COMPONENT OF ABC TRANSPORTER YHHJ-RELATED"/>
    <property type="match status" value="1"/>
</dbReference>
<evidence type="ECO:0000259" key="7">
    <source>
        <dbReference type="Pfam" id="PF12698"/>
    </source>
</evidence>
<accession>A0A0J1HUH6</accession>
<evidence type="ECO:0000256" key="3">
    <source>
        <dbReference type="ARBA" id="ARBA00022692"/>
    </source>
</evidence>
<dbReference type="GO" id="GO:0140359">
    <property type="term" value="F:ABC-type transporter activity"/>
    <property type="evidence" value="ECO:0007669"/>
    <property type="project" value="InterPro"/>
</dbReference>
<dbReference type="InterPro" id="IPR013525">
    <property type="entry name" value="ABC2_TM"/>
</dbReference>
<feature type="domain" description="ABC-2 type transporter transmembrane" evidence="7">
    <location>
        <begin position="69"/>
        <end position="284"/>
    </location>
</feature>
<dbReference type="GO" id="GO:0005886">
    <property type="term" value="C:plasma membrane"/>
    <property type="evidence" value="ECO:0007669"/>
    <property type="project" value="UniProtKB-SubCell"/>
</dbReference>
<comment type="caution">
    <text evidence="8">The sequence shown here is derived from an EMBL/GenBank/DDBJ whole genome shotgun (WGS) entry which is preliminary data.</text>
</comment>
<feature type="transmembrane region" description="Helical" evidence="6">
    <location>
        <begin position="180"/>
        <end position="200"/>
    </location>
</feature>
<dbReference type="PANTHER" id="PTHR30294:SF29">
    <property type="entry name" value="MULTIDRUG ABC TRANSPORTER PERMEASE YBHS-RELATED"/>
    <property type="match status" value="1"/>
</dbReference>
<gene>
    <name evidence="8" type="ORF">ABW01_17060</name>
</gene>
<feature type="transmembrane region" description="Helical" evidence="6">
    <location>
        <begin position="96"/>
        <end position="120"/>
    </location>
</feature>
<feature type="transmembrane region" description="Helical" evidence="6">
    <location>
        <begin position="268"/>
        <end position="286"/>
    </location>
</feature>